<feature type="coiled-coil region" evidence="14">
    <location>
        <begin position="271"/>
        <end position="311"/>
    </location>
</feature>
<dbReference type="InterPro" id="IPR036890">
    <property type="entry name" value="HATPase_C_sf"/>
</dbReference>
<dbReference type="FunFam" id="1.10.287.130:FF:000001">
    <property type="entry name" value="Two-component sensor histidine kinase"/>
    <property type="match status" value="1"/>
</dbReference>
<name>A0A4Z0LCS1_9FLAO</name>
<dbReference type="PANTHER" id="PTHR45528:SF1">
    <property type="entry name" value="SENSOR HISTIDINE KINASE CPXA"/>
    <property type="match status" value="1"/>
</dbReference>
<keyword evidence="14" id="KW-0175">Coiled coil</keyword>
<reference evidence="18 19" key="1">
    <citation type="submission" date="2019-04" db="EMBL/GenBank/DDBJ databases">
        <title>Flavobacterium sp. strain DS2-A Genome sequencing and assembly.</title>
        <authorList>
            <person name="Kim I."/>
        </authorList>
    </citation>
    <scope>NUCLEOTIDE SEQUENCE [LARGE SCALE GENOMIC DNA]</scope>
    <source>
        <strain evidence="18 19">DS2-A</strain>
    </source>
</reference>
<dbReference type="CDD" id="cd00075">
    <property type="entry name" value="HATPase"/>
    <property type="match status" value="1"/>
</dbReference>
<keyword evidence="7 15" id="KW-0812">Transmembrane</keyword>
<keyword evidence="4" id="KW-1003">Cell membrane</keyword>
<evidence type="ECO:0000256" key="8">
    <source>
        <dbReference type="ARBA" id="ARBA00022741"/>
    </source>
</evidence>
<dbReference type="EC" id="2.7.13.3" evidence="3"/>
<dbReference type="OrthoDB" id="594725at2"/>
<keyword evidence="5" id="KW-0597">Phosphoprotein</keyword>
<dbReference type="PRINTS" id="PR00344">
    <property type="entry name" value="BCTRLSENSOR"/>
</dbReference>
<keyword evidence="13 15" id="KW-0472">Membrane</keyword>
<keyword evidence="10" id="KW-0067">ATP-binding</keyword>
<evidence type="ECO:0000256" key="3">
    <source>
        <dbReference type="ARBA" id="ARBA00012438"/>
    </source>
</evidence>
<dbReference type="InterPro" id="IPR003661">
    <property type="entry name" value="HisK_dim/P_dom"/>
</dbReference>
<accession>A0A4Z0LCS1</accession>
<evidence type="ECO:0000256" key="10">
    <source>
        <dbReference type="ARBA" id="ARBA00022840"/>
    </source>
</evidence>
<evidence type="ECO:0000256" key="11">
    <source>
        <dbReference type="ARBA" id="ARBA00022989"/>
    </source>
</evidence>
<comment type="catalytic activity">
    <reaction evidence="1">
        <text>ATP + protein L-histidine = ADP + protein N-phospho-L-histidine.</text>
        <dbReference type="EC" id="2.7.13.3"/>
    </reaction>
</comment>
<dbReference type="Gene3D" id="1.10.287.130">
    <property type="match status" value="1"/>
</dbReference>
<keyword evidence="11 15" id="KW-1133">Transmembrane helix</keyword>
<dbReference type="Pfam" id="PF00672">
    <property type="entry name" value="HAMP"/>
    <property type="match status" value="1"/>
</dbReference>
<dbReference type="InterPro" id="IPR036097">
    <property type="entry name" value="HisK_dim/P_sf"/>
</dbReference>
<dbReference type="InterPro" id="IPR005467">
    <property type="entry name" value="His_kinase_dom"/>
</dbReference>
<gene>
    <name evidence="18" type="ORF">E4635_01845</name>
</gene>
<dbReference type="Proteomes" id="UP000297407">
    <property type="component" value="Unassembled WGS sequence"/>
</dbReference>
<dbReference type="Gene3D" id="3.30.565.10">
    <property type="entry name" value="Histidine kinase-like ATPase, C-terminal domain"/>
    <property type="match status" value="1"/>
</dbReference>
<dbReference type="RefSeq" id="WP_135524909.1">
    <property type="nucleotide sequence ID" value="NZ_SRLH01000001.1"/>
</dbReference>
<evidence type="ECO:0000256" key="12">
    <source>
        <dbReference type="ARBA" id="ARBA00023012"/>
    </source>
</evidence>
<dbReference type="InterPro" id="IPR004358">
    <property type="entry name" value="Sig_transdc_His_kin-like_C"/>
</dbReference>
<evidence type="ECO:0000256" key="6">
    <source>
        <dbReference type="ARBA" id="ARBA00022679"/>
    </source>
</evidence>
<dbReference type="SUPFAM" id="SSF47384">
    <property type="entry name" value="Homodimeric domain of signal transducing histidine kinase"/>
    <property type="match status" value="1"/>
</dbReference>
<keyword evidence="19" id="KW-1185">Reference proteome</keyword>
<dbReference type="Pfam" id="PF00512">
    <property type="entry name" value="HisKA"/>
    <property type="match status" value="1"/>
</dbReference>
<dbReference type="InterPro" id="IPR003660">
    <property type="entry name" value="HAMP_dom"/>
</dbReference>
<dbReference type="PANTHER" id="PTHR45528">
    <property type="entry name" value="SENSOR HISTIDINE KINASE CPXA"/>
    <property type="match status" value="1"/>
</dbReference>
<keyword evidence="6" id="KW-0808">Transferase</keyword>
<feature type="transmembrane region" description="Helical" evidence="15">
    <location>
        <begin position="12"/>
        <end position="33"/>
    </location>
</feature>
<dbReference type="EMBL" id="SRLH01000001">
    <property type="protein sequence ID" value="TGD59702.1"/>
    <property type="molecule type" value="Genomic_DNA"/>
</dbReference>
<dbReference type="Pfam" id="PF02518">
    <property type="entry name" value="HATPase_c"/>
    <property type="match status" value="1"/>
</dbReference>
<feature type="transmembrane region" description="Helical" evidence="15">
    <location>
        <begin position="163"/>
        <end position="183"/>
    </location>
</feature>
<evidence type="ECO:0000256" key="1">
    <source>
        <dbReference type="ARBA" id="ARBA00000085"/>
    </source>
</evidence>
<dbReference type="SMART" id="SM00387">
    <property type="entry name" value="HATPase_c"/>
    <property type="match status" value="1"/>
</dbReference>
<feature type="domain" description="HAMP" evidence="17">
    <location>
        <begin position="184"/>
        <end position="237"/>
    </location>
</feature>
<dbReference type="AlphaFoldDB" id="A0A4Z0LCS1"/>
<dbReference type="PROSITE" id="PS50885">
    <property type="entry name" value="HAMP"/>
    <property type="match status" value="1"/>
</dbReference>
<dbReference type="GO" id="GO:0005524">
    <property type="term" value="F:ATP binding"/>
    <property type="evidence" value="ECO:0007669"/>
    <property type="project" value="UniProtKB-KW"/>
</dbReference>
<keyword evidence="12" id="KW-0902">Two-component regulatory system</keyword>
<keyword evidence="8" id="KW-0547">Nucleotide-binding</keyword>
<protein>
    <recommendedName>
        <fullName evidence="3">histidine kinase</fullName>
        <ecNumber evidence="3">2.7.13.3</ecNumber>
    </recommendedName>
</protein>
<feature type="domain" description="Histidine kinase" evidence="16">
    <location>
        <begin position="245"/>
        <end position="458"/>
    </location>
</feature>
<dbReference type="Gene3D" id="6.10.340.10">
    <property type="match status" value="1"/>
</dbReference>
<dbReference type="CDD" id="cd00082">
    <property type="entry name" value="HisKA"/>
    <property type="match status" value="1"/>
</dbReference>
<dbReference type="SUPFAM" id="SSF55874">
    <property type="entry name" value="ATPase domain of HSP90 chaperone/DNA topoisomerase II/histidine kinase"/>
    <property type="match status" value="1"/>
</dbReference>
<evidence type="ECO:0000256" key="5">
    <source>
        <dbReference type="ARBA" id="ARBA00022553"/>
    </source>
</evidence>
<dbReference type="InterPro" id="IPR050398">
    <property type="entry name" value="HssS/ArlS-like"/>
</dbReference>
<organism evidence="18 19">
    <name type="scientific">Flavobacterium humi</name>
    <dbReference type="NCBI Taxonomy" id="2562683"/>
    <lineage>
        <taxon>Bacteria</taxon>
        <taxon>Pseudomonadati</taxon>
        <taxon>Bacteroidota</taxon>
        <taxon>Flavobacteriia</taxon>
        <taxon>Flavobacteriales</taxon>
        <taxon>Flavobacteriaceae</taxon>
        <taxon>Flavobacterium</taxon>
    </lineage>
</organism>
<keyword evidence="9" id="KW-0418">Kinase</keyword>
<comment type="caution">
    <text evidence="18">The sequence shown here is derived from an EMBL/GenBank/DDBJ whole genome shotgun (WGS) entry which is preliminary data.</text>
</comment>
<evidence type="ECO:0000256" key="13">
    <source>
        <dbReference type="ARBA" id="ARBA00023136"/>
    </source>
</evidence>
<dbReference type="PROSITE" id="PS50109">
    <property type="entry name" value="HIS_KIN"/>
    <property type="match status" value="1"/>
</dbReference>
<evidence type="ECO:0000256" key="15">
    <source>
        <dbReference type="SAM" id="Phobius"/>
    </source>
</evidence>
<evidence type="ECO:0000256" key="7">
    <source>
        <dbReference type="ARBA" id="ARBA00022692"/>
    </source>
</evidence>
<evidence type="ECO:0000259" key="16">
    <source>
        <dbReference type="PROSITE" id="PS50109"/>
    </source>
</evidence>
<dbReference type="SUPFAM" id="SSF158472">
    <property type="entry name" value="HAMP domain-like"/>
    <property type="match status" value="1"/>
</dbReference>
<dbReference type="GO" id="GO:0005886">
    <property type="term" value="C:plasma membrane"/>
    <property type="evidence" value="ECO:0007669"/>
    <property type="project" value="UniProtKB-SubCell"/>
</dbReference>
<dbReference type="GO" id="GO:0000155">
    <property type="term" value="F:phosphorelay sensor kinase activity"/>
    <property type="evidence" value="ECO:0007669"/>
    <property type="project" value="InterPro"/>
</dbReference>
<evidence type="ECO:0000256" key="9">
    <source>
        <dbReference type="ARBA" id="ARBA00022777"/>
    </source>
</evidence>
<proteinExistence type="predicted"/>
<evidence type="ECO:0000313" key="19">
    <source>
        <dbReference type="Proteomes" id="UP000297407"/>
    </source>
</evidence>
<dbReference type="SMART" id="SM00304">
    <property type="entry name" value="HAMP"/>
    <property type="match status" value="1"/>
</dbReference>
<comment type="subcellular location">
    <subcellularLocation>
        <location evidence="2">Cell membrane</location>
        <topology evidence="2">Multi-pass membrane protein</topology>
    </subcellularLocation>
</comment>
<dbReference type="SMART" id="SM00388">
    <property type="entry name" value="HisKA"/>
    <property type="match status" value="1"/>
</dbReference>
<dbReference type="InterPro" id="IPR003594">
    <property type="entry name" value="HATPase_dom"/>
</dbReference>
<evidence type="ECO:0000259" key="17">
    <source>
        <dbReference type="PROSITE" id="PS50885"/>
    </source>
</evidence>
<evidence type="ECO:0000313" key="18">
    <source>
        <dbReference type="EMBL" id="TGD59702.1"/>
    </source>
</evidence>
<evidence type="ECO:0000256" key="14">
    <source>
        <dbReference type="SAM" id="Coils"/>
    </source>
</evidence>
<evidence type="ECO:0000256" key="4">
    <source>
        <dbReference type="ARBA" id="ARBA00022475"/>
    </source>
</evidence>
<evidence type="ECO:0000256" key="2">
    <source>
        <dbReference type="ARBA" id="ARBA00004651"/>
    </source>
</evidence>
<sequence length="458" mass="52809">MPQFSFKNRIALHYIISTALLVGFVFVVIYAIVRWSVFNDVNADIRHEIDNHFKEMKFDEEKIVWINEKEWEEREHKEINIDPVFVQITDTKGASIEKSPNLKEHNLSLDKKTSEIFYTTKFKEQIIRQAQVPIFIKGEVKAYLLIAMSLEDATSVLNNLSRVLFILYPIVLLILFFFARFIAGRSIKPVNSIIETSNLITPDNLKYRISLPQNKDELHQLSRNINSLLDRIENAVEREKQFTSDASHELRTPLTSIKGTLEVLIRKTRVKEEYEEKIKFCITEVDRLNILVDELLLLARFENQKQNIKQEPVYLNALILDVLARYSEESNQLGIKCKTFFEADFHVTSDYDMVAIIFSNLISNALKYSHEGGTLSISLVQNGKKIIVQVLNSGIGIPEEELDKIFNPFFRSDLTKKHGIKGTGLGLSIVERLCGLLKIDIEINSQINQDTIVQLTFK</sequence>